<evidence type="ECO:0000313" key="2">
    <source>
        <dbReference type="Proteomes" id="UP001597097"/>
    </source>
</evidence>
<evidence type="ECO:0000313" key="1">
    <source>
        <dbReference type="EMBL" id="MFD1547982.1"/>
    </source>
</evidence>
<dbReference type="RefSeq" id="WP_219539792.1">
    <property type="nucleotide sequence ID" value="NZ_JAHKRM010000076.1"/>
</dbReference>
<proteinExistence type="predicted"/>
<dbReference type="EMBL" id="JBHUCM010000088">
    <property type="protein sequence ID" value="MFD1547982.1"/>
    <property type="molecule type" value="Genomic_DNA"/>
</dbReference>
<sequence>MRGRRLVLAVDVSARLRPDAATSPDRLFCHVYGQRMWWPSRLSRPVELADGQRPLVDDEEPALQR</sequence>
<dbReference type="Proteomes" id="UP001597097">
    <property type="component" value="Unassembled WGS sequence"/>
</dbReference>
<organism evidence="1 2">
    <name type="scientific">Nonomuraea guangzhouensis</name>
    <dbReference type="NCBI Taxonomy" id="1291555"/>
    <lineage>
        <taxon>Bacteria</taxon>
        <taxon>Bacillati</taxon>
        <taxon>Actinomycetota</taxon>
        <taxon>Actinomycetes</taxon>
        <taxon>Streptosporangiales</taxon>
        <taxon>Streptosporangiaceae</taxon>
        <taxon>Nonomuraea</taxon>
    </lineage>
</organism>
<name>A0ABW4GZH8_9ACTN</name>
<accession>A0ABW4GZH8</accession>
<reference evidence="2" key="1">
    <citation type="journal article" date="2019" name="Int. J. Syst. Evol. Microbiol.">
        <title>The Global Catalogue of Microorganisms (GCM) 10K type strain sequencing project: providing services to taxonomists for standard genome sequencing and annotation.</title>
        <authorList>
            <consortium name="The Broad Institute Genomics Platform"/>
            <consortium name="The Broad Institute Genome Sequencing Center for Infectious Disease"/>
            <person name="Wu L."/>
            <person name="Ma J."/>
        </authorList>
    </citation>
    <scope>NUCLEOTIDE SEQUENCE [LARGE SCALE GENOMIC DNA]</scope>
    <source>
        <strain evidence="2">CGMCC 1.15399</strain>
    </source>
</reference>
<gene>
    <name evidence="1" type="ORF">ACFSJ0_63905</name>
</gene>
<keyword evidence="2" id="KW-1185">Reference proteome</keyword>
<comment type="caution">
    <text evidence="1">The sequence shown here is derived from an EMBL/GenBank/DDBJ whole genome shotgun (WGS) entry which is preliminary data.</text>
</comment>
<protein>
    <submittedName>
        <fullName evidence="1">Uncharacterized protein</fullName>
    </submittedName>
</protein>